<evidence type="ECO:0000313" key="2">
    <source>
        <dbReference type="EMBL" id="HIU03075.1"/>
    </source>
</evidence>
<dbReference type="Gene3D" id="2.60.40.4270">
    <property type="entry name" value="Listeria-Bacteroides repeat domain"/>
    <property type="match status" value="4"/>
</dbReference>
<dbReference type="InterPro" id="IPR042229">
    <property type="entry name" value="Listeria/Bacterioides_rpt_sf"/>
</dbReference>
<accession>A0A9D1HI47</accession>
<protein>
    <submittedName>
        <fullName evidence="2">InlB B-repeat-containing protein</fullName>
    </submittedName>
</protein>
<dbReference type="Proteomes" id="UP000824164">
    <property type="component" value="Unassembled WGS sequence"/>
</dbReference>
<gene>
    <name evidence="2" type="ORF">IAB63_07465</name>
</gene>
<name>A0A9D1HI47_9FIRM</name>
<dbReference type="NCBIfam" id="TIGR02543">
    <property type="entry name" value="List_Bact_rpt"/>
    <property type="match status" value="3"/>
</dbReference>
<evidence type="ECO:0000256" key="1">
    <source>
        <dbReference type="ARBA" id="ARBA00004196"/>
    </source>
</evidence>
<evidence type="ECO:0000313" key="3">
    <source>
        <dbReference type="Proteomes" id="UP000824164"/>
    </source>
</evidence>
<dbReference type="AlphaFoldDB" id="A0A9D1HI47"/>
<organism evidence="2 3">
    <name type="scientific">Candidatus Onthocola gallistercoris</name>
    <dbReference type="NCBI Taxonomy" id="2840876"/>
    <lineage>
        <taxon>Bacteria</taxon>
        <taxon>Bacillati</taxon>
        <taxon>Bacillota</taxon>
        <taxon>Bacilli</taxon>
        <taxon>Candidatus Onthocola</taxon>
    </lineage>
</organism>
<comment type="subcellular location">
    <subcellularLocation>
        <location evidence="1">Cell envelope</location>
    </subcellularLocation>
</comment>
<dbReference type="GO" id="GO:0030313">
    <property type="term" value="C:cell envelope"/>
    <property type="evidence" value="ECO:0007669"/>
    <property type="project" value="UniProtKB-SubCell"/>
</dbReference>
<dbReference type="Pfam" id="PF09479">
    <property type="entry name" value="Flg_new"/>
    <property type="match status" value="4"/>
</dbReference>
<sequence>MPWSYTYYSERLHRTFRQGDTITVQGTAWTSTDKNSVGYNYTAPENKVFYGVFSAEYAYAPICIGYKNGNSTVAQYYIEDGSIVGGGTLDSYTYSFNLSGGSGGPASQTKQYGVNFVFPTTVPTRAGHTFLGWANSDVNNGTIYKPGQTVGGLPDQNIEWWAQWQRWTYKISYNANGGSGAPVAQTQTWQQAMKISSTIPTRTGYTFKGWSDSASGTAKWQPGGSYIWDANITLYAVWQINQYTLTVNPAGGIWNGSTQSQSFKQNYNSTKTISDPTRTGYTFKQWSLTGAGSLTSGTGTSGITFRYGAGNATLTATWQINSYTVTFNASANGGSPDTPRKVNYGSQVGALPTPTKPYYKFVGWFTAPSGGTQITSSQVITGNVTYYAQYKIDASATLYIDGVKKPVVAYVKASGAWRKALSMVRVNGLWKNSTGTS</sequence>
<dbReference type="InterPro" id="IPR013378">
    <property type="entry name" value="InlB-like_B-rpt"/>
</dbReference>
<proteinExistence type="predicted"/>
<dbReference type="EMBL" id="DVLT01000046">
    <property type="protein sequence ID" value="HIU03075.1"/>
    <property type="molecule type" value="Genomic_DNA"/>
</dbReference>
<reference evidence="2" key="2">
    <citation type="journal article" date="2021" name="PeerJ">
        <title>Extensive microbial diversity within the chicken gut microbiome revealed by metagenomics and culture.</title>
        <authorList>
            <person name="Gilroy R."/>
            <person name="Ravi A."/>
            <person name="Getino M."/>
            <person name="Pursley I."/>
            <person name="Horton D.L."/>
            <person name="Alikhan N.F."/>
            <person name="Baker D."/>
            <person name="Gharbi K."/>
            <person name="Hall N."/>
            <person name="Watson M."/>
            <person name="Adriaenssens E.M."/>
            <person name="Foster-Nyarko E."/>
            <person name="Jarju S."/>
            <person name="Secka A."/>
            <person name="Antonio M."/>
            <person name="Oren A."/>
            <person name="Chaudhuri R.R."/>
            <person name="La Ragione R."/>
            <person name="Hildebrand F."/>
            <person name="Pallen M.J."/>
        </authorList>
    </citation>
    <scope>NUCLEOTIDE SEQUENCE</scope>
    <source>
        <strain evidence="2">CHK187-14744</strain>
    </source>
</reference>
<reference evidence="2" key="1">
    <citation type="submission" date="2020-10" db="EMBL/GenBank/DDBJ databases">
        <authorList>
            <person name="Gilroy R."/>
        </authorList>
    </citation>
    <scope>NUCLEOTIDE SEQUENCE</scope>
    <source>
        <strain evidence="2">CHK187-14744</strain>
    </source>
</reference>
<comment type="caution">
    <text evidence="2">The sequence shown here is derived from an EMBL/GenBank/DDBJ whole genome shotgun (WGS) entry which is preliminary data.</text>
</comment>